<protein>
    <submittedName>
        <fullName evidence="2">NMD protein affecting ribosome stability and mRNA decay</fullName>
    </submittedName>
</protein>
<sequence>MKRFCVRCGVEESKDTPIIDNLCPKCFVEVKGIVKPIDFIEIESCGICGAIRYNGKWYYPTTPEEAKLIVREVISSRINVAEDIKIVSLDIDLGRIAEGVANIILKISIHGKTTMDIVKSIPIRWRKTICINCRRRHGKSYTAIIQLRYLNIDGEVNKFIDEISEMFTDFISEISEVDNGFDIKVLDIHTATKIVEMARRRWRYVRIVESYGDVMRRSDGSRYARKYISIRIMNIKPGDYIVVSGVPYTVLSVDGDVVRLLNSDGVEEVMPMDILIKGYSKFRSKRKESYRSG</sequence>
<dbReference type="STRING" id="583356.Igag_1114"/>
<dbReference type="EMBL" id="CP002098">
    <property type="protein sequence ID" value="ADM27926.1"/>
    <property type="molecule type" value="Genomic_DNA"/>
</dbReference>
<evidence type="ECO:0000259" key="1">
    <source>
        <dbReference type="Pfam" id="PF04981"/>
    </source>
</evidence>
<accession>E0SNY0</accession>
<dbReference type="KEGG" id="iag:Igag_1114"/>
<dbReference type="BioCyc" id="IAGG583356:GHAH-1096-MONOMER"/>
<dbReference type="InterPro" id="IPR007064">
    <property type="entry name" value="Nmd3_N"/>
</dbReference>
<feature type="domain" description="Nmd3 N-terminal" evidence="1">
    <location>
        <begin position="5"/>
        <end position="232"/>
    </location>
</feature>
<reference evidence="2 3" key="1">
    <citation type="journal article" date="2010" name="Stand. Genomic Sci.">
        <title>Complete genome sequence of Ignisphaera aggregans type strain (AQ1.S1).</title>
        <authorList>
            <person name="Goker M."/>
            <person name="Held B."/>
            <person name="Lapidus A."/>
            <person name="Nolan M."/>
            <person name="Spring S."/>
            <person name="Yasawong M."/>
            <person name="Lucas S."/>
            <person name="Glavina Del Rio T."/>
            <person name="Tice H."/>
            <person name="Cheng J.F."/>
            <person name="Goodwin L."/>
            <person name="Tapia R."/>
            <person name="Pitluck S."/>
            <person name="Liolios K."/>
            <person name="Ivanova N."/>
            <person name="Mavromatis K."/>
            <person name="Mikhailova N."/>
            <person name="Pati A."/>
            <person name="Chen A."/>
            <person name="Palaniappan K."/>
            <person name="Brambilla E."/>
            <person name="Land M."/>
            <person name="Hauser L."/>
            <person name="Chang Y.J."/>
            <person name="Jeffries C.D."/>
            <person name="Brettin T."/>
            <person name="Detter J.C."/>
            <person name="Han C."/>
            <person name="Rohde M."/>
            <person name="Sikorski J."/>
            <person name="Woyke T."/>
            <person name="Bristow J."/>
            <person name="Eisen J.A."/>
            <person name="Markowitz V."/>
            <person name="Hugenholtz P."/>
            <person name="Kyrpides N.C."/>
            <person name="Klenk H.P."/>
        </authorList>
    </citation>
    <scope>NUCLEOTIDE SEQUENCE [LARGE SCALE GENOMIC DNA]</scope>
    <source>
        <strain evidence="3">DSM 17230 / JCM 13409 / AQ1.S1</strain>
    </source>
</reference>
<organism evidence="2 3">
    <name type="scientific">Ignisphaera aggregans (strain DSM 17230 / JCM 13409 / AQ1.S1)</name>
    <dbReference type="NCBI Taxonomy" id="583356"/>
    <lineage>
        <taxon>Archaea</taxon>
        <taxon>Thermoproteota</taxon>
        <taxon>Thermoprotei</taxon>
        <taxon>Desulfurococcales</taxon>
        <taxon>Desulfurococcaceae</taxon>
        <taxon>Ignisphaera</taxon>
    </lineage>
</organism>
<gene>
    <name evidence="2" type="ordered locus">Igag_1114</name>
</gene>
<evidence type="ECO:0000313" key="3">
    <source>
        <dbReference type="Proteomes" id="UP000001304"/>
    </source>
</evidence>
<dbReference type="AlphaFoldDB" id="E0SNY0"/>
<keyword evidence="3" id="KW-1185">Reference proteome</keyword>
<name>E0SNY0_IGNAA</name>
<dbReference type="Pfam" id="PF04981">
    <property type="entry name" value="NMD3"/>
    <property type="match status" value="1"/>
</dbReference>
<evidence type="ECO:0000313" key="2">
    <source>
        <dbReference type="EMBL" id="ADM27926.1"/>
    </source>
</evidence>
<proteinExistence type="predicted"/>
<dbReference type="HOGENOM" id="CLU_065087_1_1_2"/>
<dbReference type="Proteomes" id="UP000001304">
    <property type="component" value="Chromosome"/>
</dbReference>